<reference evidence="2" key="1">
    <citation type="submission" date="2018-01" db="EMBL/GenBank/DDBJ databases">
        <title>An insight into the sialome of Amazonian anophelines.</title>
        <authorList>
            <person name="Ribeiro J.M."/>
            <person name="Scarpassa V."/>
            <person name="Calvo E."/>
        </authorList>
    </citation>
    <scope>NUCLEOTIDE SEQUENCE</scope>
</reference>
<evidence type="ECO:0000256" key="1">
    <source>
        <dbReference type="SAM" id="SignalP"/>
    </source>
</evidence>
<feature type="signal peptide" evidence="1">
    <location>
        <begin position="1"/>
        <end position="23"/>
    </location>
</feature>
<protein>
    <submittedName>
        <fullName evidence="2">Putative secreted protein</fullName>
    </submittedName>
</protein>
<keyword evidence="1" id="KW-0732">Signal</keyword>
<dbReference type="EMBL" id="GGFL01013300">
    <property type="protein sequence ID" value="MBW77478.1"/>
    <property type="molecule type" value="Transcribed_RNA"/>
</dbReference>
<evidence type="ECO:0000313" key="2">
    <source>
        <dbReference type="EMBL" id="MBW77478.1"/>
    </source>
</evidence>
<accession>A0A2M4DJW9</accession>
<feature type="chain" id="PRO_5014740338" evidence="1">
    <location>
        <begin position="24"/>
        <end position="72"/>
    </location>
</feature>
<proteinExistence type="predicted"/>
<organism evidence="2">
    <name type="scientific">Anopheles darlingi</name>
    <name type="common">Mosquito</name>
    <dbReference type="NCBI Taxonomy" id="43151"/>
    <lineage>
        <taxon>Eukaryota</taxon>
        <taxon>Metazoa</taxon>
        <taxon>Ecdysozoa</taxon>
        <taxon>Arthropoda</taxon>
        <taxon>Hexapoda</taxon>
        <taxon>Insecta</taxon>
        <taxon>Pterygota</taxon>
        <taxon>Neoptera</taxon>
        <taxon>Endopterygota</taxon>
        <taxon>Diptera</taxon>
        <taxon>Nematocera</taxon>
        <taxon>Culicoidea</taxon>
        <taxon>Culicidae</taxon>
        <taxon>Anophelinae</taxon>
        <taxon>Anopheles</taxon>
    </lineage>
</organism>
<sequence>MPDCICVCVCVSVCVCVFMCSSGKYVRSRALAGLIVLKRNIVCGPRGQQQNPSIHTMPVLLYKKAALLPLLA</sequence>
<dbReference type="AlphaFoldDB" id="A0A2M4DJW9"/>
<name>A0A2M4DJW9_ANODA</name>